<accession>A0A254Q5T0</accession>
<protein>
    <submittedName>
        <fullName evidence="3">HPP family protein</fullName>
    </submittedName>
</protein>
<comment type="caution">
    <text evidence="3">The sequence shown here is derived from an EMBL/GenBank/DDBJ whole genome shotgun (WGS) entry which is preliminary data.</text>
</comment>
<reference evidence="3 4" key="1">
    <citation type="submission" date="2017-05" db="EMBL/GenBank/DDBJ databases">
        <title>Polynucleobacter sp. MWH-K35W1 isolated from the permanently anoxic monimolimnion of a meromictic lake.</title>
        <authorList>
            <person name="Hahn M.W."/>
        </authorList>
    </citation>
    <scope>NUCLEOTIDE SEQUENCE [LARGE SCALE GENOMIC DNA]</scope>
    <source>
        <strain evidence="3 4">MWH-K35W1</strain>
    </source>
</reference>
<organism evidence="3 4">
    <name type="scientific">Polynucleobacter aenigmaticus</name>
    <dbReference type="NCBI Taxonomy" id="1743164"/>
    <lineage>
        <taxon>Bacteria</taxon>
        <taxon>Pseudomonadati</taxon>
        <taxon>Pseudomonadota</taxon>
        <taxon>Betaproteobacteria</taxon>
        <taxon>Burkholderiales</taxon>
        <taxon>Burkholderiaceae</taxon>
        <taxon>Polynucleobacter</taxon>
    </lineage>
</organism>
<dbReference type="RefSeq" id="WP_088526855.1">
    <property type="nucleotide sequence ID" value="NZ_NGUO01000004.1"/>
</dbReference>
<feature type="transmembrane region" description="Helical" evidence="1">
    <location>
        <begin position="83"/>
        <end position="101"/>
    </location>
</feature>
<name>A0A254Q5T0_9BURK</name>
<evidence type="ECO:0000313" key="4">
    <source>
        <dbReference type="Proteomes" id="UP000198104"/>
    </source>
</evidence>
<dbReference type="PANTHER" id="PTHR33741:SF5">
    <property type="entry name" value="TRANSMEMBRANE PROTEIN DDB_G0269096-RELATED"/>
    <property type="match status" value="1"/>
</dbReference>
<dbReference type="Pfam" id="PF04982">
    <property type="entry name" value="TM_HPP"/>
    <property type="match status" value="1"/>
</dbReference>
<proteinExistence type="predicted"/>
<feature type="transmembrane region" description="Helical" evidence="1">
    <location>
        <begin position="58"/>
        <end position="77"/>
    </location>
</feature>
<evidence type="ECO:0000256" key="1">
    <source>
        <dbReference type="SAM" id="Phobius"/>
    </source>
</evidence>
<evidence type="ECO:0000313" key="3">
    <source>
        <dbReference type="EMBL" id="OWS72181.1"/>
    </source>
</evidence>
<dbReference type="OrthoDB" id="9811720at2"/>
<dbReference type="AlphaFoldDB" id="A0A254Q5T0"/>
<keyword evidence="1" id="KW-1133">Transmembrane helix</keyword>
<dbReference type="EMBL" id="NGUO01000004">
    <property type="protein sequence ID" value="OWS72181.1"/>
    <property type="molecule type" value="Genomic_DNA"/>
</dbReference>
<feature type="transmembrane region" description="Helical" evidence="1">
    <location>
        <begin position="32"/>
        <end position="51"/>
    </location>
</feature>
<keyword evidence="4" id="KW-1185">Reference proteome</keyword>
<dbReference type="Proteomes" id="UP000198104">
    <property type="component" value="Unassembled WGS sequence"/>
</dbReference>
<feature type="transmembrane region" description="Helical" evidence="1">
    <location>
        <begin position="122"/>
        <end position="143"/>
    </location>
</feature>
<keyword evidence="1" id="KW-0472">Membrane</keyword>
<gene>
    <name evidence="3" type="ORF">CBI30_03025</name>
</gene>
<dbReference type="InterPro" id="IPR058581">
    <property type="entry name" value="TM_HPP"/>
</dbReference>
<evidence type="ECO:0000259" key="2">
    <source>
        <dbReference type="Pfam" id="PF04982"/>
    </source>
</evidence>
<keyword evidence="1" id="KW-0812">Transmembrane</keyword>
<sequence length="169" mass="17944">MRRTLLRLIWVSLGAMIALGLALLLTKSPTSPLLLASLGGSTIFLFGLTGAPAAQPRALFGGRLISALIGIICYQLFSDALWVYLLAEVITLAALLITQTVHPPAGANPLIMIQAHAGFGHLLAVVLVGVTILAVVAAIWSRLTPGKTLRYPVRWNEPSPASTNWSVWG</sequence>
<dbReference type="InterPro" id="IPR007065">
    <property type="entry name" value="HPP"/>
</dbReference>
<dbReference type="PANTHER" id="PTHR33741">
    <property type="entry name" value="TRANSMEMBRANE PROTEIN DDB_G0269096-RELATED"/>
    <property type="match status" value="1"/>
</dbReference>
<feature type="domain" description="HPP transmembrane region" evidence="2">
    <location>
        <begin position="4"/>
        <end position="146"/>
    </location>
</feature>
<feature type="transmembrane region" description="Helical" evidence="1">
    <location>
        <begin position="7"/>
        <end position="26"/>
    </location>
</feature>